<keyword evidence="10 13" id="KW-0067">ATP-binding</keyword>
<evidence type="ECO:0000256" key="3">
    <source>
        <dbReference type="ARBA" id="ARBA00012071"/>
    </source>
</evidence>
<dbReference type="HAMAP" id="MF_00409">
    <property type="entry name" value="LpxK"/>
    <property type="match status" value="1"/>
</dbReference>
<dbReference type="RefSeq" id="WP_039927382.1">
    <property type="nucleotide sequence ID" value="NZ_RQHF01000012.1"/>
</dbReference>
<reference evidence="15" key="1">
    <citation type="journal article" date="2019" name="PLoS Negl. Trop. Dis.">
        <title>Revisiting the worldwide diversity of Leptospira species in the environment.</title>
        <authorList>
            <person name="Vincent A.T."/>
            <person name="Schiettekatte O."/>
            <person name="Bourhy P."/>
            <person name="Veyrier F.J."/>
            <person name="Picardeau M."/>
        </authorList>
    </citation>
    <scope>NUCLEOTIDE SEQUENCE [LARGE SCALE GENOMIC DNA]</scope>
    <source>
        <strain evidence="15">201601955</strain>
    </source>
</reference>
<accession>A0ABY2NRD8</accession>
<comment type="catalytic activity">
    <reaction evidence="13">
        <text>a lipid A disaccharide + ATP = a lipid IVA + ADP + H(+)</text>
        <dbReference type="Rhea" id="RHEA:67840"/>
        <dbReference type="ChEBI" id="CHEBI:15378"/>
        <dbReference type="ChEBI" id="CHEBI:30616"/>
        <dbReference type="ChEBI" id="CHEBI:176343"/>
        <dbReference type="ChEBI" id="CHEBI:176425"/>
        <dbReference type="ChEBI" id="CHEBI:456216"/>
        <dbReference type="EC" id="2.7.1.130"/>
    </reaction>
</comment>
<sequence>MNIFLYLLYPLSWIYRFLFWWSRQRTSSFHLPNVLVISVGNLTVGGTGKTPFVQYLVRFFKETYPGYAITILSRGYKAAKTIEGAILPSGLEPSLYGDEPSQHKEMFPDVQVIIGRNRKKSFLLYNQIQSKNHIVILDDGFQHKFLHRDFDFVLLDANSPFGNGLTLPLGFLREPIHHSKRANAIVFTKLTLQNKQQLDPYKKNLSQSGVTVPIFHSSFQATIREVLLNQNLIQIPFPLHLDLPLKYFLVTGVGNPKNVYETAKSTLFSESIRTKFFPDHFEYTTGSLLSLLNEMKTSEILITTEKDWIKMRRDVSFIGELGKKNIRVGLLLIQVSVEEDKELKSMLAGLVSTYESKNGLVSKT</sequence>
<dbReference type="PANTHER" id="PTHR42724:SF1">
    <property type="entry name" value="TETRAACYLDISACCHARIDE 4'-KINASE, MITOCHONDRIAL-RELATED"/>
    <property type="match status" value="1"/>
</dbReference>
<evidence type="ECO:0000256" key="9">
    <source>
        <dbReference type="ARBA" id="ARBA00022777"/>
    </source>
</evidence>
<evidence type="ECO:0000313" key="15">
    <source>
        <dbReference type="Proteomes" id="UP000298112"/>
    </source>
</evidence>
<dbReference type="Pfam" id="PF02606">
    <property type="entry name" value="LpxK"/>
    <property type="match status" value="1"/>
</dbReference>
<gene>
    <name evidence="13 14" type="primary">lpxK</name>
    <name evidence="14" type="ORF">EHQ95_06320</name>
</gene>
<comment type="caution">
    <text evidence="14">The sequence shown here is derived from an EMBL/GenBank/DDBJ whole genome shotgun (WGS) entry which is preliminary data.</text>
</comment>
<dbReference type="EMBL" id="RQHF01000012">
    <property type="protein sequence ID" value="TGM59319.1"/>
    <property type="molecule type" value="Genomic_DNA"/>
</dbReference>
<keyword evidence="6 13" id="KW-0441">Lipid A biosynthesis</keyword>
<evidence type="ECO:0000256" key="11">
    <source>
        <dbReference type="ARBA" id="ARBA00023098"/>
    </source>
</evidence>
<comment type="pathway">
    <text evidence="2 13">Glycolipid biosynthesis; lipid IV(A) biosynthesis; lipid IV(A) from (3R)-3-hydroxytetradecanoyl-[acyl-carrier-protein] and UDP-N-acetyl-alpha-D-glucosamine: step 6/6.</text>
</comment>
<dbReference type="PANTHER" id="PTHR42724">
    <property type="entry name" value="TETRAACYLDISACCHARIDE 4'-KINASE"/>
    <property type="match status" value="1"/>
</dbReference>
<name>A0ABY2NRD8_9LEPT</name>
<feature type="binding site" evidence="13">
    <location>
        <begin position="43"/>
        <end position="50"/>
    </location>
    <ligand>
        <name>ATP</name>
        <dbReference type="ChEBI" id="CHEBI:30616"/>
    </ligand>
</feature>
<keyword evidence="15" id="KW-1185">Reference proteome</keyword>
<protein>
    <recommendedName>
        <fullName evidence="4 13">Tetraacyldisaccharide 4'-kinase</fullName>
        <ecNumber evidence="3 13">2.7.1.130</ecNumber>
    </recommendedName>
    <alternativeName>
        <fullName evidence="12 13">Lipid A 4'-kinase</fullName>
    </alternativeName>
</protein>
<evidence type="ECO:0000256" key="12">
    <source>
        <dbReference type="ARBA" id="ARBA00029757"/>
    </source>
</evidence>
<keyword evidence="8 13" id="KW-0547">Nucleotide-binding</keyword>
<evidence type="ECO:0000256" key="8">
    <source>
        <dbReference type="ARBA" id="ARBA00022741"/>
    </source>
</evidence>
<evidence type="ECO:0000256" key="5">
    <source>
        <dbReference type="ARBA" id="ARBA00022516"/>
    </source>
</evidence>
<evidence type="ECO:0000256" key="7">
    <source>
        <dbReference type="ARBA" id="ARBA00022679"/>
    </source>
</evidence>
<evidence type="ECO:0000256" key="10">
    <source>
        <dbReference type="ARBA" id="ARBA00022840"/>
    </source>
</evidence>
<keyword evidence="9 13" id="KW-0418">Kinase</keyword>
<keyword evidence="7 13" id="KW-0808">Transferase</keyword>
<dbReference type="InterPro" id="IPR003758">
    <property type="entry name" value="LpxK"/>
</dbReference>
<evidence type="ECO:0000313" key="14">
    <source>
        <dbReference type="EMBL" id="TGM59319.1"/>
    </source>
</evidence>
<evidence type="ECO:0000256" key="13">
    <source>
        <dbReference type="HAMAP-Rule" id="MF_00409"/>
    </source>
</evidence>
<evidence type="ECO:0000256" key="2">
    <source>
        <dbReference type="ARBA" id="ARBA00004870"/>
    </source>
</evidence>
<comment type="similarity">
    <text evidence="13">Belongs to the LpxK family.</text>
</comment>
<dbReference type="Proteomes" id="UP000298112">
    <property type="component" value="Unassembled WGS sequence"/>
</dbReference>
<comment type="function">
    <text evidence="1 13">Transfers the gamma-phosphate of ATP to the 4'-position of a tetraacyldisaccharide 1-phosphate intermediate (termed DS-1-P) to form tetraacyldisaccharide 1,4'-bis-phosphate (lipid IVA).</text>
</comment>
<keyword evidence="5 13" id="KW-0444">Lipid biosynthesis</keyword>
<organism evidence="14 15">
    <name type="scientific">Leptospira vanthielii</name>
    <dbReference type="NCBI Taxonomy" id="293085"/>
    <lineage>
        <taxon>Bacteria</taxon>
        <taxon>Pseudomonadati</taxon>
        <taxon>Spirochaetota</taxon>
        <taxon>Spirochaetia</taxon>
        <taxon>Leptospirales</taxon>
        <taxon>Leptospiraceae</taxon>
        <taxon>Leptospira</taxon>
    </lineage>
</organism>
<dbReference type="GO" id="GO:0009029">
    <property type="term" value="F:lipid-A 4'-kinase activity"/>
    <property type="evidence" value="ECO:0007669"/>
    <property type="project" value="UniProtKB-EC"/>
</dbReference>
<keyword evidence="11 13" id="KW-0443">Lipid metabolism</keyword>
<proteinExistence type="inferred from homology"/>
<evidence type="ECO:0000256" key="4">
    <source>
        <dbReference type="ARBA" id="ARBA00016436"/>
    </source>
</evidence>
<evidence type="ECO:0000256" key="6">
    <source>
        <dbReference type="ARBA" id="ARBA00022556"/>
    </source>
</evidence>
<dbReference type="NCBIfam" id="TIGR00682">
    <property type="entry name" value="lpxK"/>
    <property type="match status" value="1"/>
</dbReference>
<evidence type="ECO:0000256" key="1">
    <source>
        <dbReference type="ARBA" id="ARBA00002274"/>
    </source>
</evidence>
<dbReference type="EC" id="2.7.1.130" evidence="3 13"/>